<evidence type="ECO:0000256" key="3">
    <source>
        <dbReference type="ARBA" id="ARBA00023242"/>
    </source>
</evidence>
<dbReference type="Gene3D" id="1.10.10.60">
    <property type="entry name" value="Homeodomain-like"/>
    <property type="match status" value="1"/>
</dbReference>
<evidence type="ECO:0000259" key="5">
    <source>
        <dbReference type="Pfam" id="PF05920"/>
    </source>
</evidence>
<sequence>MRHAAPADDGRASRQEKRKLHGPAATKRGKPGRGSAAYTPKVQSLAGRGKKNLPRKTQSREQKTILYKWIIDHIDHPFPNDDERKDLTDDGFAKSKFRWWFSNHRHRNLECVEDGNGQRSYRPKLTFYKACQRLGVAIPWEIPEDMRRQLKIAD</sequence>
<dbReference type="EMBL" id="JANBQF010000056">
    <property type="protein sequence ID" value="KAJ2006545.1"/>
    <property type="molecule type" value="Genomic_DNA"/>
</dbReference>
<name>A0A9W8EKL5_9FUNG</name>
<evidence type="ECO:0000256" key="2">
    <source>
        <dbReference type="ARBA" id="ARBA00023155"/>
    </source>
</evidence>
<dbReference type="Pfam" id="PF05920">
    <property type="entry name" value="Homeobox_KN"/>
    <property type="match status" value="1"/>
</dbReference>
<dbReference type="InterPro" id="IPR009057">
    <property type="entry name" value="Homeodomain-like_sf"/>
</dbReference>
<reference evidence="6" key="1">
    <citation type="submission" date="2022-07" db="EMBL/GenBank/DDBJ databases">
        <title>Phylogenomic reconstructions and comparative analyses of Kickxellomycotina fungi.</title>
        <authorList>
            <person name="Reynolds N.K."/>
            <person name="Stajich J.E."/>
            <person name="Barry K."/>
            <person name="Grigoriev I.V."/>
            <person name="Crous P."/>
            <person name="Smith M.E."/>
        </authorList>
    </citation>
    <scope>NUCLEOTIDE SEQUENCE</scope>
    <source>
        <strain evidence="6">IMI 214461</strain>
    </source>
</reference>
<feature type="compositionally biased region" description="Basic and acidic residues" evidence="4">
    <location>
        <begin position="1"/>
        <end position="15"/>
    </location>
</feature>
<dbReference type="Proteomes" id="UP001150907">
    <property type="component" value="Unassembled WGS sequence"/>
</dbReference>
<evidence type="ECO:0000256" key="1">
    <source>
        <dbReference type="ARBA" id="ARBA00023125"/>
    </source>
</evidence>
<keyword evidence="7" id="KW-1185">Reference proteome</keyword>
<proteinExistence type="predicted"/>
<keyword evidence="3" id="KW-0539">Nucleus</keyword>
<organism evidence="6 7">
    <name type="scientific">Coemansia thaxteri</name>
    <dbReference type="NCBI Taxonomy" id="2663907"/>
    <lineage>
        <taxon>Eukaryota</taxon>
        <taxon>Fungi</taxon>
        <taxon>Fungi incertae sedis</taxon>
        <taxon>Zoopagomycota</taxon>
        <taxon>Kickxellomycotina</taxon>
        <taxon>Kickxellomycetes</taxon>
        <taxon>Kickxellales</taxon>
        <taxon>Kickxellaceae</taxon>
        <taxon>Coemansia</taxon>
    </lineage>
</organism>
<dbReference type="OrthoDB" id="10056939at2759"/>
<gene>
    <name evidence="6" type="ORF">H4R26_001310</name>
</gene>
<dbReference type="AlphaFoldDB" id="A0A9W8EKL5"/>
<dbReference type="InterPro" id="IPR008422">
    <property type="entry name" value="KN_HD"/>
</dbReference>
<evidence type="ECO:0000313" key="7">
    <source>
        <dbReference type="Proteomes" id="UP001150907"/>
    </source>
</evidence>
<keyword evidence="1" id="KW-0238">DNA-binding</keyword>
<dbReference type="GO" id="GO:0006355">
    <property type="term" value="P:regulation of DNA-templated transcription"/>
    <property type="evidence" value="ECO:0007669"/>
    <property type="project" value="InterPro"/>
</dbReference>
<evidence type="ECO:0000313" key="6">
    <source>
        <dbReference type="EMBL" id="KAJ2006545.1"/>
    </source>
</evidence>
<feature type="region of interest" description="Disordered" evidence="4">
    <location>
        <begin position="1"/>
        <end position="60"/>
    </location>
</feature>
<dbReference type="GO" id="GO:0003677">
    <property type="term" value="F:DNA binding"/>
    <property type="evidence" value="ECO:0007669"/>
    <property type="project" value="UniProtKB-KW"/>
</dbReference>
<feature type="domain" description="KN homeodomain" evidence="5">
    <location>
        <begin position="69"/>
        <end position="107"/>
    </location>
</feature>
<feature type="compositionally biased region" description="Basic residues" evidence="4">
    <location>
        <begin position="16"/>
        <end position="31"/>
    </location>
</feature>
<keyword evidence="2" id="KW-0371">Homeobox</keyword>
<protein>
    <recommendedName>
        <fullName evidence="5">KN homeodomain domain-containing protein</fullName>
    </recommendedName>
</protein>
<comment type="caution">
    <text evidence="6">The sequence shown here is derived from an EMBL/GenBank/DDBJ whole genome shotgun (WGS) entry which is preliminary data.</text>
</comment>
<accession>A0A9W8EKL5</accession>
<dbReference type="SUPFAM" id="SSF46689">
    <property type="entry name" value="Homeodomain-like"/>
    <property type="match status" value="1"/>
</dbReference>
<evidence type="ECO:0000256" key="4">
    <source>
        <dbReference type="SAM" id="MobiDB-lite"/>
    </source>
</evidence>